<proteinExistence type="predicted"/>
<gene>
    <name evidence="2" type="ORF">LCGC14_2737080</name>
</gene>
<dbReference type="EMBL" id="LAZR01049693">
    <property type="protein sequence ID" value="KKK89045.1"/>
    <property type="molecule type" value="Genomic_DNA"/>
</dbReference>
<evidence type="ECO:0000256" key="1">
    <source>
        <dbReference type="SAM" id="Phobius"/>
    </source>
</evidence>
<protein>
    <submittedName>
        <fullName evidence="2">Uncharacterized protein</fullName>
    </submittedName>
</protein>
<feature type="transmembrane region" description="Helical" evidence="1">
    <location>
        <begin position="44"/>
        <end position="65"/>
    </location>
</feature>
<keyword evidence="1" id="KW-1133">Transmembrane helix</keyword>
<comment type="caution">
    <text evidence="2">The sequence shown here is derived from an EMBL/GenBank/DDBJ whole genome shotgun (WGS) entry which is preliminary data.</text>
</comment>
<evidence type="ECO:0000313" key="2">
    <source>
        <dbReference type="EMBL" id="KKK89045.1"/>
    </source>
</evidence>
<reference evidence="2" key="1">
    <citation type="journal article" date="2015" name="Nature">
        <title>Complex archaea that bridge the gap between prokaryotes and eukaryotes.</title>
        <authorList>
            <person name="Spang A."/>
            <person name="Saw J.H."/>
            <person name="Jorgensen S.L."/>
            <person name="Zaremba-Niedzwiedzka K."/>
            <person name="Martijn J."/>
            <person name="Lind A.E."/>
            <person name="van Eijk R."/>
            <person name="Schleper C."/>
            <person name="Guy L."/>
            <person name="Ettema T.J."/>
        </authorList>
    </citation>
    <scope>NUCLEOTIDE SEQUENCE</scope>
</reference>
<name>A0A0F8ZST5_9ZZZZ</name>
<keyword evidence="1" id="KW-0472">Membrane</keyword>
<dbReference type="AlphaFoldDB" id="A0A0F8ZST5"/>
<keyword evidence="1" id="KW-0812">Transmembrane</keyword>
<accession>A0A0F8ZST5</accession>
<sequence length="73" mass="8480">MVRMTDKKTKAKKRPWFGRQAITGPCEQFAEIEPVDKWRHVVKLVQSTLLALMALCFCVGAYSFYQMLKGIVW</sequence>
<organism evidence="2">
    <name type="scientific">marine sediment metagenome</name>
    <dbReference type="NCBI Taxonomy" id="412755"/>
    <lineage>
        <taxon>unclassified sequences</taxon>
        <taxon>metagenomes</taxon>
        <taxon>ecological metagenomes</taxon>
    </lineage>
</organism>